<evidence type="ECO:0000313" key="2">
    <source>
        <dbReference type="EMBL" id="EXM39679.1"/>
    </source>
</evidence>
<dbReference type="Gene3D" id="3.80.10.10">
    <property type="entry name" value="Ribonuclease Inhibitor"/>
    <property type="match status" value="2"/>
</dbReference>
<dbReference type="SUPFAM" id="SSF52058">
    <property type="entry name" value="L domain-like"/>
    <property type="match status" value="1"/>
</dbReference>
<evidence type="ECO:0000256" key="1">
    <source>
        <dbReference type="SAM" id="SignalP"/>
    </source>
</evidence>
<dbReference type="PANTHER" id="PTHR45661">
    <property type="entry name" value="SURFACE ANTIGEN"/>
    <property type="match status" value="1"/>
</dbReference>
<dbReference type="InterPro" id="IPR053139">
    <property type="entry name" value="Surface_bspA-like"/>
</dbReference>
<organism evidence="2 3">
    <name type="scientific">Ruminococcus albus SY3</name>
    <dbReference type="NCBI Taxonomy" id="1341156"/>
    <lineage>
        <taxon>Bacteria</taxon>
        <taxon>Bacillati</taxon>
        <taxon>Bacillota</taxon>
        <taxon>Clostridia</taxon>
        <taxon>Eubacteriales</taxon>
        <taxon>Oscillospiraceae</taxon>
        <taxon>Ruminococcus</taxon>
    </lineage>
</organism>
<feature type="chain" id="PRO_5038813539" evidence="1">
    <location>
        <begin position="22"/>
        <end position="384"/>
    </location>
</feature>
<dbReference type="InterPro" id="IPR026906">
    <property type="entry name" value="LRR_5"/>
</dbReference>
<reference evidence="2 3" key="1">
    <citation type="submission" date="2013-06" db="EMBL/GenBank/DDBJ databases">
        <title>Rumen cellulosomics: divergent fiber-degrading strategies revealed by comparative genome-wide analysis of six Ruminococcal strains.</title>
        <authorList>
            <person name="Dassa B."/>
            <person name="Borovok I."/>
            <person name="Lamed R."/>
            <person name="Flint H."/>
            <person name="Yeoman C.J."/>
            <person name="White B."/>
            <person name="Bayer E.A."/>
        </authorList>
    </citation>
    <scope>NUCLEOTIDE SEQUENCE [LARGE SCALE GENOMIC DNA]</scope>
    <source>
        <strain evidence="2 3">SY3</strain>
    </source>
</reference>
<dbReference type="InterPro" id="IPR032675">
    <property type="entry name" value="LRR_dom_sf"/>
</dbReference>
<name>A0A011UG81_RUMAL</name>
<dbReference type="Pfam" id="PF13306">
    <property type="entry name" value="LRR_5"/>
    <property type="match status" value="1"/>
</dbReference>
<dbReference type="OrthoDB" id="1751034at2"/>
<dbReference type="RefSeq" id="WP_051506401.1">
    <property type="nucleotide sequence ID" value="NZ_JEOB01000002.1"/>
</dbReference>
<comment type="caution">
    <text evidence="2">The sequence shown here is derived from an EMBL/GenBank/DDBJ whole genome shotgun (WGS) entry which is preliminary data.</text>
</comment>
<dbReference type="AlphaFoldDB" id="A0A011UG81"/>
<keyword evidence="1" id="KW-0732">Signal</keyword>
<dbReference type="EMBL" id="JEOB01000002">
    <property type="protein sequence ID" value="EXM39679.1"/>
    <property type="molecule type" value="Genomic_DNA"/>
</dbReference>
<dbReference type="Proteomes" id="UP000021369">
    <property type="component" value="Unassembled WGS sequence"/>
</dbReference>
<feature type="signal peptide" evidence="1">
    <location>
        <begin position="1"/>
        <end position="21"/>
    </location>
</feature>
<accession>A0A011UG81</accession>
<proteinExistence type="predicted"/>
<evidence type="ECO:0000313" key="3">
    <source>
        <dbReference type="Proteomes" id="UP000021369"/>
    </source>
</evidence>
<protein>
    <submittedName>
        <fullName evidence="2">Cell surface protein</fullName>
    </submittedName>
</protein>
<keyword evidence="3" id="KW-1185">Reference proteome</keyword>
<sequence length="384" mass="41955">MKSKKIISGLLALTFVLGGTALPNTVVNNSVVASAATKNVEVFTYGDYDYIQLEDGTVEIAKYNGTDEVVEIPGEIDGAAVTSIGEHAFDNDLYDNNSNITSVTIPEGVTNIGFRAFFECKSLVEVSIPDGVVTIGGQAFHTCEKLREVIIPDSVETLGGGAFGFCKALESVALSNKLTKINDNTFTCCEKLTSIKLPSGIKSIGAEAFTGCKNLESINLPDGLTTISRKAFTNCSKIKELTVPASVTSMNSSAFEKTNIDQFYFYNNSAIANNVKIALSKGSNFKVFDCNDKTEYPIPCSAEFNSEFHQFRLNWTEVEGAEKYAIAVYLAGKWRPQVYFKANETSFTSPKLKPNTYRMVICARVNGEWNTAKLENRASYVKVR</sequence>
<gene>
    <name evidence="2" type="ORF">RASY3_07605</name>
</gene>
<dbReference type="PATRIC" id="fig|1341156.4.peg.1931"/>
<dbReference type="PANTHER" id="PTHR45661:SF3">
    <property type="entry name" value="IG-LIKE DOMAIN-CONTAINING PROTEIN"/>
    <property type="match status" value="1"/>
</dbReference>